<dbReference type="Proteomes" id="UP000663193">
    <property type="component" value="Chromosome 12"/>
</dbReference>
<keyword evidence="2" id="KW-1185">Reference proteome</keyword>
<evidence type="ECO:0000313" key="2">
    <source>
        <dbReference type="Proteomes" id="UP000663193"/>
    </source>
</evidence>
<dbReference type="VEuPathDB" id="FungiDB:JI435_417150"/>
<dbReference type="AlphaFoldDB" id="A0A7U2FAG0"/>
<dbReference type="EMBL" id="CP069034">
    <property type="protein sequence ID" value="QRD01694.1"/>
    <property type="molecule type" value="Genomic_DNA"/>
</dbReference>
<protein>
    <submittedName>
        <fullName evidence="1">Uncharacterized protein</fullName>
    </submittedName>
</protein>
<gene>
    <name evidence="1" type="ORF">JI435_417150</name>
</gene>
<organism evidence="1 2">
    <name type="scientific">Phaeosphaeria nodorum (strain SN15 / ATCC MYA-4574 / FGSC 10173)</name>
    <name type="common">Glume blotch fungus</name>
    <name type="synonym">Parastagonospora nodorum</name>
    <dbReference type="NCBI Taxonomy" id="321614"/>
    <lineage>
        <taxon>Eukaryota</taxon>
        <taxon>Fungi</taxon>
        <taxon>Dikarya</taxon>
        <taxon>Ascomycota</taxon>
        <taxon>Pezizomycotina</taxon>
        <taxon>Dothideomycetes</taxon>
        <taxon>Pleosporomycetidae</taxon>
        <taxon>Pleosporales</taxon>
        <taxon>Pleosporineae</taxon>
        <taxon>Phaeosphaeriaceae</taxon>
        <taxon>Parastagonospora</taxon>
    </lineage>
</organism>
<name>A0A7U2FAG0_PHANO</name>
<reference evidence="2" key="1">
    <citation type="journal article" date="2021" name="BMC Genomics">
        <title>Chromosome-level genome assembly and manually-curated proteome of model necrotroph Parastagonospora nodorum Sn15 reveals a genome-wide trove of candidate effector homologs, and redundancy of virulence-related functions within an accessory chromosome.</title>
        <authorList>
            <person name="Bertazzoni S."/>
            <person name="Jones D.A.B."/>
            <person name="Phan H.T."/>
            <person name="Tan K.-C."/>
            <person name="Hane J.K."/>
        </authorList>
    </citation>
    <scope>NUCLEOTIDE SEQUENCE [LARGE SCALE GENOMIC DNA]</scope>
    <source>
        <strain evidence="2">SN15 / ATCC MYA-4574 / FGSC 10173)</strain>
    </source>
</reference>
<evidence type="ECO:0000313" key="1">
    <source>
        <dbReference type="EMBL" id="QRD01694.1"/>
    </source>
</evidence>
<accession>A0A7U2FAG0</accession>
<proteinExistence type="predicted"/>
<sequence length="83" mass="9279">MKLVHSFWKEVECLERALAERERGWRGSQPMDAGSAVITAARAKRIILESRLESPPGSIVAPQSTHRGLRGLADAWRKNLRTA</sequence>